<organism evidence="3 4">
    <name type="scientific">Caenorhabditis auriculariae</name>
    <dbReference type="NCBI Taxonomy" id="2777116"/>
    <lineage>
        <taxon>Eukaryota</taxon>
        <taxon>Metazoa</taxon>
        <taxon>Ecdysozoa</taxon>
        <taxon>Nematoda</taxon>
        <taxon>Chromadorea</taxon>
        <taxon>Rhabditida</taxon>
        <taxon>Rhabditina</taxon>
        <taxon>Rhabditomorpha</taxon>
        <taxon>Rhabditoidea</taxon>
        <taxon>Rhabditidae</taxon>
        <taxon>Peloderinae</taxon>
        <taxon>Caenorhabditis</taxon>
    </lineage>
</organism>
<reference evidence="3" key="1">
    <citation type="submission" date="2020-10" db="EMBL/GenBank/DDBJ databases">
        <authorList>
            <person name="Kikuchi T."/>
        </authorList>
    </citation>
    <scope>NUCLEOTIDE SEQUENCE</scope>
    <source>
        <strain evidence="3">NKZ352</strain>
    </source>
</reference>
<feature type="signal peptide" evidence="2">
    <location>
        <begin position="1"/>
        <end position="17"/>
    </location>
</feature>
<evidence type="ECO:0000313" key="3">
    <source>
        <dbReference type="EMBL" id="CAD6197200.1"/>
    </source>
</evidence>
<gene>
    <name evidence="3" type="ORF">CAUJ_LOCUS13109</name>
</gene>
<comment type="caution">
    <text evidence="3">The sequence shown here is derived from an EMBL/GenBank/DDBJ whole genome shotgun (WGS) entry which is preliminary data.</text>
</comment>
<evidence type="ECO:0000256" key="1">
    <source>
        <dbReference type="SAM" id="MobiDB-lite"/>
    </source>
</evidence>
<name>A0A8S1HVU7_9PELO</name>
<accession>A0A8S1HVU7</accession>
<proteinExistence type="predicted"/>
<dbReference type="AlphaFoldDB" id="A0A8S1HVU7"/>
<evidence type="ECO:0000313" key="4">
    <source>
        <dbReference type="Proteomes" id="UP000835052"/>
    </source>
</evidence>
<protein>
    <submittedName>
        <fullName evidence="3">Uncharacterized protein</fullName>
    </submittedName>
</protein>
<dbReference type="EMBL" id="CAJGYM010000087">
    <property type="protein sequence ID" value="CAD6197200.1"/>
    <property type="molecule type" value="Genomic_DNA"/>
</dbReference>
<feature type="region of interest" description="Disordered" evidence="1">
    <location>
        <begin position="33"/>
        <end position="69"/>
    </location>
</feature>
<sequence length="122" mass="13642">MFKKLLLVLLMCSLTQQASVRLQNYQNQNAIQSNIDSVESPEDVDNQPRRNQNQPQGNNEDLASVESTENDDFDFKNLKNNHVIDCASARDTLLALFEGRNTGSSLSPQMLSAIEILGKCQN</sequence>
<feature type="chain" id="PRO_5035728456" evidence="2">
    <location>
        <begin position="18"/>
        <end position="122"/>
    </location>
</feature>
<keyword evidence="4" id="KW-1185">Reference proteome</keyword>
<keyword evidence="2" id="KW-0732">Signal</keyword>
<evidence type="ECO:0000256" key="2">
    <source>
        <dbReference type="SAM" id="SignalP"/>
    </source>
</evidence>
<dbReference type="Proteomes" id="UP000835052">
    <property type="component" value="Unassembled WGS sequence"/>
</dbReference>
<feature type="compositionally biased region" description="Low complexity" evidence="1">
    <location>
        <begin position="49"/>
        <end position="59"/>
    </location>
</feature>